<dbReference type="PANTHER" id="PTHR42905:SF7">
    <property type="entry name" value="PHOSPHOENOLPYRUVATE PHOSPHOMUTASE"/>
    <property type="match status" value="1"/>
</dbReference>
<evidence type="ECO:0000256" key="1">
    <source>
        <dbReference type="ARBA" id="ARBA00038455"/>
    </source>
</evidence>
<dbReference type="SUPFAM" id="SSF51621">
    <property type="entry name" value="Phosphoenolpyruvate/pyruvate domain"/>
    <property type="match status" value="1"/>
</dbReference>
<protein>
    <submittedName>
        <fullName evidence="2">Isocitrate lyase/phosphoenolpyruvate mutase family protein</fullName>
    </submittedName>
</protein>
<evidence type="ECO:0000313" key="3">
    <source>
        <dbReference type="Proteomes" id="UP000677875"/>
    </source>
</evidence>
<dbReference type="Proteomes" id="UP000677875">
    <property type="component" value="Unassembled WGS sequence"/>
</dbReference>
<reference evidence="2" key="1">
    <citation type="submission" date="2021-04" db="EMBL/GenBank/DDBJ databases">
        <title>Genome seq and assembly of Streptomyces sp. RG38.</title>
        <authorList>
            <person name="Chhetri G."/>
        </authorList>
    </citation>
    <scope>NUCLEOTIDE SEQUENCE</scope>
    <source>
        <strain evidence="2">RG38</strain>
    </source>
</reference>
<dbReference type="CDD" id="cd00377">
    <property type="entry name" value="ICL_PEPM"/>
    <property type="match status" value="1"/>
</dbReference>
<keyword evidence="2" id="KW-0456">Lyase</keyword>
<accession>A0A940XIJ7</accession>
<gene>
    <name evidence="2" type="ORF">J5Y05_01345</name>
</gene>
<dbReference type="AlphaFoldDB" id="A0A940XIJ7"/>
<dbReference type="Pfam" id="PF13714">
    <property type="entry name" value="PEP_mutase"/>
    <property type="match status" value="1"/>
</dbReference>
<dbReference type="InterPro" id="IPR039556">
    <property type="entry name" value="ICL/PEPM"/>
</dbReference>
<dbReference type="InterPro" id="IPR015813">
    <property type="entry name" value="Pyrv/PenolPyrv_kinase-like_dom"/>
</dbReference>
<evidence type="ECO:0000313" key="2">
    <source>
        <dbReference type="EMBL" id="MBQ0825164.1"/>
    </source>
</evidence>
<organism evidence="2 3">
    <name type="scientific">Streptomyces tagetis</name>
    <dbReference type="NCBI Taxonomy" id="2820809"/>
    <lineage>
        <taxon>Bacteria</taxon>
        <taxon>Bacillati</taxon>
        <taxon>Actinomycetota</taxon>
        <taxon>Actinomycetes</taxon>
        <taxon>Kitasatosporales</taxon>
        <taxon>Streptomycetaceae</taxon>
        <taxon>Streptomyces</taxon>
    </lineage>
</organism>
<name>A0A940XIJ7_9ACTN</name>
<dbReference type="Gene3D" id="3.20.20.60">
    <property type="entry name" value="Phosphoenolpyruvate-binding domains"/>
    <property type="match status" value="1"/>
</dbReference>
<sequence>MGTSARLRRILEAPGAARAAGAQDALTARLVEEAGFDVVWASSFVTSASRGLPDMSLLTMTDYLQAAQWMARATPLPVLADCDTGFGNRLNVALTVRSHEEAGVAGICIEDKVFPKRNSFMSSGQRLEDREEFAARVGVAKEAQRSPDFVVVARTEALIAGSGMDDAIGRARAYEAAGADAILIHSKYERPDEIEEFLRRWKGSVPVVAVPTTYYTWNIEEASRAGVSLVIYANQTMRASVQAVRDVLLRIRAEGDSASSEPDMAPVKEIFRLTEADTWNAIDA</sequence>
<dbReference type="PANTHER" id="PTHR42905">
    <property type="entry name" value="PHOSPHOENOLPYRUVATE CARBOXYLASE"/>
    <property type="match status" value="1"/>
</dbReference>
<dbReference type="RefSeq" id="WP_210867864.1">
    <property type="nucleotide sequence ID" value="NZ_JAGPNL010000001.1"/>
</dbReference>
<proteinExistence type="inferred from homology"/>
<dbReference type="InterPro" id="IPR040442">
    <property type="entry name" value="Pyrv_kinase-like_dom_sf"/>
</dbReference>
<dbReference type="EMBL" id="JAGPNL010000001">
    <property type="protein sequence ID" value="MBQ0825164.1"/>
    <property type="molecule type" value="Genomic_DNA"/>
</dbReference>
<comment type="caution">
    <text evidence="2">The sequence shown here is derived from an EMBL/GenBank/DDBJ whole genome shotgun (WGS) entry which is preliminary data.</text>
</comment>
<dbReference type="GO" id="GO:0016829">
    <property type="term" value="F:lyase activity"/>
    <property type="evidence" value="ECO:0007669"/>
    <property type="project" value="UniProtKB-KW"/>
</dbReference>
<keyword evidence="3" id="KW-1185">Reference proteome</keyword>
<comment type="similarity">
    <text evidence="1">Belongs to the isocitrate lyase/PEP mutase superfamily. PEP mutase family.</text>
</comment>